<proteinExistence type="predicted"/>
<dbReference type="SUPFAM" id="SSF55103">
    <property type="entry name" value="FAD-linked oxidases, C-terminal domain"/>
    <property type="match status" value="1"/>
</dbReference>
<sequence length="137" mass="14763">MDARCARTRPWLFDQTVSSFLESAGRVDILLFPFTSTPWLKVWSLAPSWPLLSRPVSGAYNYAFADAVSGPVGDALNALTGPATPALGQLMWTTTTPGLAATMTGDIWGRPGRCHAVCAPDHYQGDRGGERRALPTQ</sequence>
<keyword evidence="5" id="KW-1185">Reference proteome</keyword>
<dbReference type="InterPro" id="IPR015213">
    <property type="entry name" value="Cholesterol_OX_subst-bd"/>
</dbReference>
<gene>
    <name evidence="4" type="ORF">GCM10009810_31400</name>
</gene>
<comment type="caution">
    <text evidence="4">The sequence shown here is derived from an EMBL/GenBank/DDBJ whole genome shotgun (WGS) entry which is preliminary data.</text>
</comment>
<dbReference type="InterPro" id="IPR016164">
    <property type="entry name" value="FAD-linked_Oxase-like_C"/>
</dbReference>
<protein>
    <recommendedName>
        <fullName evidence="3">Cholesterol oxidase substrate-binding domain-containing protein</fullName>
    </recommendedName>
</protein>
<evidence type="ECO:0000256" key="1">
    <source>
        <dbReference type="ARBA" id="ARBA00022630"/>
    </source>
</evidence>
<evidence type="ECO:0000313" key="5">
    <source>
        <dbReference type="Proteomes" id="UP001501475"/>
    </source>
</evidence>
<dbReference type="Proteomes" id="UP001501475">
    <property type="component" value="Unassembled WGS sequence"/>
</dbReference>
<evidence type="ECO:0000256" key="2">
    <source>
        <dbReference type="ARBA" id="ARBA00022827"/>
    </source>
</evidence>
<dbReference type="Gene3D" id="3.40.462.10">
    <property type="entry name" value="FAD-linked oxidases, C-terminal domain"/>
    <property type="match status" value="1"/>
</dbReference>
<feature type="domain" description="Cholesterol oxidase substrate-binding" evidence="3">
    <location>
        <begin position="14"/>
        <end position="109"/>
    </location>
</feature>
<reference evidence="4 5" key="1">
    <citation type="journal article" date="2019" name="Int. J. Syst. Evol. Microbiol.">
        <title>The Global Catalogue of Microorganisms (GCM) 10K type strain sequencing project: providing services to taxonomists for standard genome sequencing and annotation.</title>
        <authorList>
            <consortium name="The Broad Institute Genomics Platform"/>
            <consortium name="The Broad Institute Genome Sequencing Center for Infectious Disease"/>
            <person name="Wu L."/>
            <person name="Ma J."/>
        </authorList>
    </citation>
    <scope>NUCLEOTIDE SEQUENCE [LARGE SCALE GENOMIC DNA]</scope>
    <source>
        <strain evidence="4 5">JCM 15591</strain>
    </source>
</reference>
<keyword evidence="1" id="KW-0285">Flavoprotein</keyword>
<dbReference type="EMBL" id="BAAAPN010000085">
    <property type="protein sequence ID" value="GAA1771376.1"/>
    <property type="molecule type" value="Genomic_DNA"/>
</dbReference>
<evidence type="ECO:0000313" key="4">
    <source>
        <dbReference type="EMBL" id="GAA1771376.1"/>
    </source>
</evidence>
<dbReference type="InterPro" id="IPR016170">
    <property type="entry name" value="Cytok_DH_C_sf"/>
</dbReference>
<keyword evidence="2" id="KW-0274">FAD</keyword>
<organism evidence="4 5">
    <name type="scientific">Nostocoides vanveenii</name>
    <dbReference type="NCBI Taxonomy" id="330835"/>
    <lineage>
        <taxon>Bacteria</taxon>
        <taxon>Bacillati</taxon>
        <taxon>Actinomycetota</taxon>
        <taxon>Actinomycetes</taxon>
        <taxon>Micrococcales</taxon>
        <taxon>Intrasporangiaceae</taxon>
        <taxon>Nostocoides</taxon>
    </lineage>
</organism>
<name>A0ABN2L228_9MICO</name>
<dbReference type="Pfam" id="PF09129">
    <property type="entry name" value="Chol_subst-bind"/>
    <property type="match status" value="1"/>
</dbReference>
<evidence type="ECO:0000259" key="3">
    <source>
        <dbReference type="Pfam" id="PF09129"/>
    </source>
</evidence>
<accession>A0ABN2L228</accession>